<dbReference type="PROSITE" id="PS50234">
    <property type="entry name" value="VWFA"/>
    <property type="match status" value="1"/>
</dbReference>
<dbReference type="InterPro" id="IPR002035">
    <property type="entry name" value="VWF_A"/>
</dbReference>
<evidence type="ECO:0000256" key="3">
    <source>
        <dbReference type="ARBA" id="ARBA00022989"/>
    </source>
</evidence>
<dbReference type="SUPFAM" id="SSF53300">
    <property type="entry name" value="vWA-like"/>
    <property type="match status" value="1"/>
</dbReference>
<keyword evidence="1" id="KW-1003">Cell membrane</keyword>
<evidence type="ECO:0000256" key="5">
    <source>
        <dbReference type="SAM" id="Phobius"/>
    </source>
</evidence>
<keyword evidence="8" id="KW-1185">Reference proteome</keyword>
<dbReference type="KEGG" id="nib:GU926_01540"/>
<dbReference type="AlphaFoldDB" id="A0A6P1NT35"/>
<reference evidence="7 8" key="1">
    <citation type="submission" date="2020-01" db="EMBL/GenBank/DDBJ databases">
        <authorList>
            <person name="Kim M."/>
        </authorList>
    </citation>
    <scope>NUCLEOTIDE SEQUENCE [LARGE SCALE GENOMIC DNA]</scope>
    <source>
        <strain evidence="7 8">BT10</strain>
    </source>
</reference>
<evidence type="ECO:0000313" key="8">
    <source>
        <dbReference type="Proteomes" id="UP000464214"/>
    </source>
</evidence>
<dbReference type="PANTHER" id="PTHR22550">
    <property type="entry name" value="SPORE GERMINATION PROTEIN"/>
    <property type="match status" value="1"/>
</dbReference>
<dbReference type="RefSeq" id="WP_160688384.1">
    <property type="nucleotide sequence ID" value="NZ_CP047897.1"/>
</dbReference>
<feature type="transmembrane region" description="Helical" evidence="5">
    <location>
        <begin position="30"/>
        <end position="48"/>
    </location>
</feature>
<keyword evidence="3 5" id="KW-1133">Transmembrane helix</keyword>
<accession>A0A6P1NT35</accession>
<dbReference type="EMBL" id="CP047897">
    <property type="protein sequence ID" value="QHL86200.1"/>
    <property type="molecule type" value="Genomic_DNA"/>
</dbReference>
<sequence length="349" mass="39731">MWQTPSDYTWLNVSWFSWRTWQSFDWENPAFLYALLAVPLLFLLRWLLHLRFRKKLDVALFEGKAKWHWTSTLRYVPDLVFGLFLMLVLVALARPQKTDETIEQYAEGIDIVLVMDVSGSMELTDFKPNRLEAAKKVALQFVNGRVQDRIGVVVFAGQAFSLVPLTTDYTLVKESIEGIELNMIPEDGTAIGSALAVALNRLRESTAKSKVCILISDGENTAGSLDPELAAQLAHAFQVKLYTVGIGREGTIQLPPDSTGKVVTVQTGLEEKTLRQLASLSEGQFYRAQDANTLTSIFKKINTLEKTEVKETRYRDTKDYYQVYLRWAFLLLLLWLLLKNTFFTNALED</sequence>
<dbReference type="Pfam" id="PF00092">
    <property type="entry name" value="VWA"/>
    <property type="match status" value="1"/>
</dbReference>
<dbReference type="Proteomes" id="UP000464214">
    <property type="component" value="Chromosome"/>
</dbReference>
<feature type="transmembrane region" description="Helical" evidence="5">
    <location>
        <begin position="75"/>
        <end position="93"/>
    </location>
</feature>
<evidence type="ECO:0000313" key="7">
    <source>
        <dbReference type="EMBL" id="QHL86200.1"/>
    </source>
</evidence>
<dbReference type="InterPro" id="IPR036465">
    <property type="entry name" value="vWFA_dom_sf"/>
</dbReference>
<evidence type="ECO:0000256" key="4">
    <source>
        <dbReference type="ARBA" id="ARBA00023136"/>
    </source>
</evidence>
<gene>
    <name evidence="7" type="ORF">GU926_01540</name>
</gene>
<keyword evidence="4 5" id="KW-0472">Membrane</keyword>
<evidence type="ECO:0000256" key="1">
    <source>
        <dbReference type="ARBA" id="ARBA00022475"/>
    </source>
</evidence>
<feature type="domain" description="VWFA" evidence="6">
    <location>
        <begin position="110"/>
        <end position="301"/>
    </location>
</feature>
<name>A0A6P1NT35_9BACT</name>
<dbReference type="PANTHER" id="PTHR22550:SF5">
    <property type="entry name" value="LEUCINE ZIPPER PROTEIN 4"/>
    <property type="match status" value="1"/>
</dbReference>
<dbReference type="InterPro" id="IPR050768">
    <property type="entry name" value="UPF0353/GerABKA_families"/>
</dbReference>
<evidence type="ECO:0000256" key="2">
    <source>
        <dbReference type="ARBA" id="ARBA00022692"/>
    </source>
</evidence>
<feature type="transmembrane region" description="Helical" evidence="5">
    <location>
        <begin position="320"/>
        <end position="338"/>
    </location>
</feature>
<dbReference type="Gene3D" id="3.40.50.410">
    <property type="entry name" value="von Willebrand factor, type A domain"/>
    <property type="match status" value="1"/>
</dbReference>
<protein>
    <submittedName>
        <fullName evidence="7">VWA domain-containing protein</fullName>
    </submittedName>
</protein>
<organism evidence="7 8">
    <name type="scientific">Nibribacter ruber</name>
    <dbReference type="NCBI Taxonomy" id="2698458"/>
    <lineage>
        <taxon>Bacteria</taxon>
        <taxon>Pseudomonadati</taxon>
        <taxon>Bacteroidota</taxon>
        <taxon>Cytophagia</taxon>
        <taxon>Cytophagales</taxon>
        <taxon>Hymenobacteraceae</taxon>
        <taxon>Nibribacter</taxon>
    </lineage>
</organism>
<dbReference type="SMART" id="SM00327">
    <property type="entry name" value="VWA"/>
    <property type="match status" value="1"/>
</dbReference>
<keyword evidence="2 5" id="KW-0812">Transmembrane</keyword>
<evidence type="ECO:0000259" key="6">
    <source>
        <dbReference type="PROSITE" id="PS50234"/>
    </source>
</evidence>
<proteinExistence type="predicted"/>